<dbReference type="InterPro" id="IPR008207">
    <property type="entry name" value="Sig_transdc_His_kin_Hpt_dom"/>
</dbReference>
<dbReference type="Proteomes" id="UP000507954">
    <property type="component" value="Unassembled WGS sequence"/>
</dbReference>
<reference evidence="3" key="1">
    <citation type="submission" date="2017-04" db="EMBL/GenBank/DDBJ databases">
        <authorList>
            <person name="Porter S."/>
            <person name="Friesen M.L."/>
            <person name="Faber-Hammond J."/>
        </authorList>
    </citation>
    <scope>NUCLEOTIDE SEQUENCE</scope>
    <source>
        <strain evidence="3">Str16</strain>
    </source>
</reference>
<evidence type="ECO:0000256" key="1">
    <source>
        <dbReference type="ARBA" id="ARBA00023012"/>
    </source>
</evidence>
<reference evidence="3 5" key="2">
    <citation type="journal article" date="2018" name="FEMS Microbiol. Ecol.">
        <title>Co-invading symbiotic mutualists of Medicago polymorpha retain high ancestral diversity and contain diverse accessory genomes.</title>
        <authorList>
            <person name="Porter S.S."/>
            <person name="Faber-Hammond J.J."/>
            <person name="Friesen M.L."/>
        </authorList>
    </citation>
    <scope>NUCLEOTIDE SEQUENCE [LARGE SCALE GENOMIC DNA]</scope>
    <source>
        <strain evidence="3 5">Str16</strain>
    </source>
</reference>
<dbReference type="EMBL" id="NBUC01000118">
    <property type="protein sequence ID" value="PLT98558.1"/>
    <property type="molecule type" value="Genomic_DNA"/>
</dbReference>
<keyword evidence="5" id="KW-1185">Reference proteome</keyword>
<gene>
    <name evidence="3" type="ORF">BMJ33_24525</name>
    <name evidence="4" type="ORF">EMEDMD4_180089</name>
</gene>
<protein>
    <submittedName>
        <fullName evidence="4">Hpt domain protein</fullName>
    </submittedName>
    <submittedName>
        <fullName evidence="3">Hpt domain-containing protein</fullName>
    </submittedName>
</protein>
<dbReference type="Pfam" id="PF01627">
    <property type="entry name" value="Hpt"/>
    <property type="match status" value="1"/>
</dbReference>
<evidence type="ECO:0000313" key="3">
    <source>
        <dbReference type="EMBL" id="PLT98558.1"/>
    </source>
</evidence>
<keyword evidence="1" id="KW-0902">Two-component regulatory system</keyword>
<dbReference type="GeneID" id="61612770"/>
<dbReference type="GO" id="GO:0004672">
    <property type="term" value="F:protein kinase activity"/>
    <property type="evidence" value="ECO:0007669"/>
    <property type="project" value="UniProtKB-ARBA"/>
</dbReference>
<dbReference type="InterPro" id="IPR036641">
    <property type="entry name" value="HPT_dom_sf"/>
</dbReference>
<proteinExistence type="predicted"/>
<dbReference type="Proteomes" id="UP001190825">
    <property type="component" value="Unassembled WGS sequence"/>
</dbReference>
<dbReference type="SUPFAM" id="SSF47226">
    <property type="entry name" value="Histidine-containing phosphotransfer domain, HPT domain"/>
    <property type="match status" value="1"/>
</dbReference>
<feature type="domain" description="HPt" evidence="2">
    <location>
        <begin position="44"/>
        <end position="106"/>
    </location>
</feature>
<dbReference type="GO" id="GO:0000160">
    <property type="term" value="P:phosphorelay signal transduction system"/>
    <property type="evidence" value="ECO:0007669"/>
    <property type="project" value="UniProtKB-KW"/>
</dbReference>
<reference evidence="4" key="3">
    <citation type="submission" date="2019-06" db="EMBL/GenBank/DDBJ databases">
        <authorList>
            <person name="Le Quere A."/>
            <person name="Colella S."/>
        </authorList>
    </citation>
    <scope>NUCLEOTIDE SEQUENCE</scope>
    <source>
        <strain evidence="4">EmedicaeMD41</strain>
    </source>
</reference>
<evidence type="ECO:0000313" key="5">
    <source>
        <dbReference type="Proteomes" id="UP001190825"/>
    </source>
</evidence>
<dbReference type="EMBL" id="CABFNB010000082">
    <property type="protein sequence ID" value="VTZ60673.1"/>
    <property type="molecule type" value="Genomic_DNA"/>
</dbReference>
<evidence type="ECO:0000259" key="2">
    <source>
        <dbReference type="Pfam" id="PF01627"/>
    </source>
</evidence>
<dbReference type="Gene3D" id="1.20.120.160">
    <property type="entry name" value="HPT domain"/>
    <property type="match status" value="1"/>
</dbReference>
<evidence type="ECO:0000313" key="4">
    <source>
        <dbReference type="EMBL" id="VTZ60673.1"/>
    </source>
</evidence>
<name>A0A508WY95_9HYPH</name>
<organism evidence="4">
    <name type="scientific">Sinorhizobium medicae</name>
    <dbReference type="NCBI Taxonomy" id="110321"/>
    <lineage>
        <taxon>Bacteria</taxon>
        <taxon>Pseudomonadati</taxon>
        <taxon>Pseudomonadota</taxon>
        <taxon>Alphaproteobacteria</taxon>
        <taxon>Hyphomicrobiales</taxon>
        <taxon>Rhizobiaceae</taxon>
        <taxon>Sinorhizobium/Ensifer group</taxon>
        <taxon>Sinorhizobium</taxon>
    </lineage>
</organism>
<dbReference type="RefSeq" id="WP_011975687.1">
    <property type="nucleotide sequence ID" value="NZ_ATYC01000022.1"/>
</dbReference>
<sequence>MAALTIAFESPEYPGNSIPSGRSPIDLAHLFKQTMGDTALEIEVLKLFARQARRAIAEIAECDEEARGQEAHRLKGAALAVGAVAVAEAAAAIEKLPSDASLQTALGAAVLQAELFILKLCR</sequence>
<accession>A0A508WY95</accession>
<dbReference type="OMA" id="HLAKQTM"/>
<dbReference type="AlphaFoldDB" id="A0A508WY95"/>